<dbReference type="EC" id="2.1.1.244" evidence="5"/>
<evidence type="ECO:0000256" key="10">
    <source>
        <dbReference type="ARBA" id="ARBA00048167"/>
    </source>
</evidence>
<keyword evidence="2" id="KW-0489">Methyltransferase</keyword>
<dbReference type="RefSeq" id="XP_008719215.1">
    <property type="nucleotide sequence ID" value="XM_008720993.1"/>
</dbReference>
<dbReference type="OrthoDB" id="1298661at2759"/>
<evidence type="ECO:0000256" key="9">
    <source>
        <dbReference type="ARBA" id="ARBA00047885"/>
    </source>
</evidence>
<organism evidence="11 12">
    <name type="scientific">Cyphellophora europaea (strain CBS 101466)</name>
    <name type="common">Phialophora europaea</name>
    <dbReference type="NCBI Taxonomy" id="1220924"/>
    <lineage>
        <taxon>Eukaryota</taxon>
        <taxon>Fungi</taxon>
        <taxon>Dikarya</taxon>
        <taxon>Ascomycota</taxon>
        <taxon>Pezizomycotina</taxon>
        <taxon>Eurotiomycetes</taxon>
        <taxon>Chaetothyriomycetidae</taxon>
        <taxon>Chaetothyriales</taxon>
        <taxon>Cyphellophoraceae</taxon>
        <taxon>Cyphellophora</taxon>
    </lineage>
</organism>
<comment type="catalytic activity">
    <reaction evidence="9">
        <text>N-terminal L-prolyl-L-prolyl-L-lysyl-[protein] + 2 S-adenosyl-L-methionine = N-terminal N,N-dimethyl-L-prolyl-L-prolyl-L-lysyl-[protein] + 2 S-adenosyl-L-homocysteine + 2 H(+)</text>
        <dbReference type="Rhea" id="RHEA:54736"/>
        <dbReference type="Rhea" id="RHEA-COMP:13787"/>
        <dbReference type="Rhea" id="RHEA-COMP:13974"/>
        <dbReference type="ChEBI" id="CHEBI:15378"/>
        <dbReference type="ChEBI" id="CHEBI:57856"/>
        <dbReference type="ChEBI" id="CHEBI:59789"/>
        <dbReference type="ChEBI" id="CHEBI:138059"/>
        <dbReference type="ChEBI" id="CHEBI:138318"/>
        <dbReference type="EC" id="2.1.1.244"/>
    </reaction>
</comment>
<accession>W2RQ21</accession>
<dbReference type="SUPFAM" id="SSF53335">
    <property type="entry name" value="S-adenosyl-L-methionine-dependent methyltransferases"/>
    <property type="match status" value="1"/>
</dbReference>
<keyword evidence="4" id="KW-0949">S-adenosyl-L-methionine</keyword>
<dbReference type="Pfam" id="PF05891">
    <property type="entry name" value="Methyltransf_PK"/>
    <property type="match status" value="2"/>
</dbReference>
<comment type="catalytic activity">
    <reaction evidence="8">
        <text>N-terminal L-seryl-L-prolyl-L-lysyl-[protein] + 3 S-adenosyl-L-methionine = N-terminal N,N,N-trimethyl-L-seryl-L-prolyl-L-lysyl-[protein] + 3 S-adenosyl-L-homocysteine + 3 H(+)</text>
        <dbReference type="Rhea" id="RHEA:54724"/>
        <dbReference type="Rhea" id="RHEA-COMP:13789"/>
        <dbReference type="Rhea" id="RHEA-COMP:13973"/>
        <dbReference type="ChEBI" id="CHEBI:15378"/>
        <dbReference type="ChEBI" id="CHEBI:57856"/>
        <dbReference type="ChEBI" id="CHEBI:59789"/>
        <dbReference type="ChEBI" id="CHEBI:138061"/>
        <dbReference type="ChEBI" id="CHEBI:138317"/>
        <dbReference type="EC" id="2.1.1.244"/>
    </reaction>
</comment>
<dbReference type="InParanoid" id="W2RQ21"/>
<proteinExistence type="inferred from homology"/>
<evidence type="ECO:0000313" key="11">
    <source>
        <dbReference type="EMBL" id="ETN38626.1"/>
    </source>
</evidence>
<dbReference type="AlphaFoldDB" id="W2RQ21"/>
<evidence type="ECO:0000256" key="7">
    <source>
        <dbReference type="ARBA" id="ARBA00043129"/>
    </source>
</evidence>
<gene>
    <name evidence="11" type="ORF">HMPREF1541_06663</name>
</gene>
<dbReference type="GeneID" id="19974002"/>
<keyword evidence="3" id="KW-0808">Transferase</keyword>
<evidence type="ECO:0000256" key="6">
    <source>
        <dbReference type="ARBA" id="ARBA00039449"/>
    </source>
</evidence>
<dbReference type="PANTHER" id="PTHR12753:SF0">
    <property type="entry name" value="ALPHA N-TERMINAL PROTEIN METHYLTRANSFERASE 1"/>
    <property type="match status" value="1"/>
</dbReference>
<dbReference type="PANTHER" id="PTHR12753">
    <property type="entry name" value="AD-003 - RELATED"/>
    <property type="match status" value="1"/>
</dbReference>
<dbReference type="Proteomes" id="UP000030752">
    <property type="component" value="Unassembled WGS sequence"/>
</dbReference>
<reference evidence="11 12" key="1">
    <citation type="submission" date="2013-03" db="EMBL/GenBank/DDBJ databases">
        <title>The Genome Sequence of Phialophora europaea CBS 101466.</title>
        <authorList>
            <consortium name="The Broad Institute Genomics Platform"/>
            <person name="Cuomo C."/>
            <person name="de Hoog S."/>
            <person name="Gorbushina A."/>
            <person name="Walker B."/>
            <person name="Young S.K."/>
            <person name="Zeng Q."/>
            <person name="Gargeya S."/>
            <person name="Fitzgerald M."/>
            <person name="Haas B."/>
            <person name="Abouelleil A."/>
            <person name="Allen A.W."/>
            <person name="Alvarado L."/>
            <person name="Arachchi H.M."/>
            <person name="Berlin A.M."/>
            <person name="Chapman S.B."/>
            <person name="Gainer-Dewar J."/>
            <person name="Goldberg J."/>
            <person name="Griggs A."/>
            <person name="Gujja S."/>
            <person name="Hansen M."/>
            <person name="Howarth C."/>
            <person name="Imamovic A."/>
            <person name="Ireland A."/>
            <person name="Larimer J."/>
            <person name="McCowan C."/>
            <person name="Murphy C."/>
            <person name="Pearson M."/>
            <person name="Poon T.W."/>
            <person name="Priest M."/>
            <person name="Roberts A."/>
            <person name="Saif S."/>
            <person name="Shea T."/>
            <person name="Sisk P."/>
            <person name="Sykes S."/>
            <person name="Wortman J."/>
            <person name="Nusbaum C."/>
            <person name="Birren B."/>
        </authorList>
    </citation>
    <scope>NUCLEOTIDE SEQUENCE [LARGE SCALE GENOMIC DNA]</scope>
    <source>
        <strain evidence="11 12">CBS 101466</strain>
    </source>
</reference>
<evidence type="ECO:0000256" key="3">
    <source>
        <dbReference type="ARBA" id="ARBA00022679"/>
    </source>
</evidence>
<dbReference type="FunCoup" id="W2RQ21">
    <property type="interactions" value="480"/>
</dbReference>
<dbReference type="EMBL" id="KB822722">
    <property type="protein sequence ID" value="ETN38626.1"/>
    <property type="molecule type" value="Genomic_DNA"/>
</dbReference>
<dbReference type="InterPro" id="IPR008576">
    <property type="entry name" value="MeTrfase_NTM1"/>
</dbReference>
<dbReference type="HOGENOM" id="CLU_943393_0_0_1"/>
<sequence length="295" mass="32726">MFAPVAEHAGMAAVFLHCPPGYILYTGVIALIPVWPSPTTPQINTFRSHQCIHARPTFPFPSQPNPHRQTRLIFPSRNLSADTGAGIGRITTSLLAPLSTSVDVIEPITKFTDQLRAEHPALFTSSPPTISRIINTGLESWHPEPNRHYDLVWNQWCLGHLTDAALIAYLRRLRPALSPRGWVVVKENVTGDGKRRRFVAPISNASEDTTTSELGGHDDDIAHEIPLQLGDEDQYDDEDSSVTRSAGKFEYCFAQAGWRVVRTEVQRGFGKELGLFPVRMWGLQPLEEGGDDGDV</sequence>
<evidence type="ECO:0000256" key="2">
    <source>
        <dbReference type="ARBA" id="ARBA00022603"/>
    </source>
</evidence>
<protein>
    <recommendedName>
        <fullName evidence="6">Alpha N-terminal protein methyltransferase 1</fullName>
        <ecNumber evidence="5">2.1.1.244</ecNumber>
    </recommendedName>
    <alternativeName>
        <fullName evidence="7">X-Pro-Lys N-terminal protein methyltransferase 1</fullName>
    </alternativeName>
</protein>
<dbReference type="GO" id="GO:0071885">
    <property type="term" value="F:N-terminal protein N-methyltransferase activity"/>
    <property type="evidence" value="ECO:0007669"/>
    <property type="project" value="UniProtKB-EC"/>
</dbReference>
<evidence type="ECO:0000256" key="5">
    <source>
        <dbReference type="ARBA" id="ARBA00039112"/>
    </source>
</evidence>
<evidence type="ECO:0000256" key="4">
    <source>
        <dbReference type="ARBA" id="ARBA00022691"/>
    </source>
</evidence>
<dbReference type="eggNOG" id="KOG3178">
    <property type="taxonomic scope" value="Eukaryota"/>
</dbReference>
<name>W2RQ21_CYPE1</name>
<evidence type="ECO:0000256" key="8">
    <source>
        <dbReference type="ARBA" id="ARBA00047306"/>
    </source>
</evidence>
<dbReference type="InterPro" id="IPR029063">
    <property type="entry name" value="SAM-dependent_MTases_sf"/>
</dbReference>
<dbReference type="CDD" id="cd02440">
    <property type="entry name" value="AdoMet_MTases"/>
    <property type="match status" value="1"/>
</dbReference>
<keyword evidence="12" id="KW-1185">Reference proteome</keyword>
<dbReference type="GO" id="GO:0005737">
    <property type="term" value="C:cytoplasm"/>
    <property type="evidence" value="ECO:0007669"/>
    <property type="project" value="TreeGrafter"/>
</dbReference>
<dbReference type="VEuPathDB" id="FungiDB:HMPREF1541_06663"/>
<dbReference type="GO" id="GO:0032259">
    <property type="term" value="P:methylation"/>
    <property type="evidence" value="ECO:0007669"/>
    <property type="project" value="UniProtKB-KW"/>
</dbReference>
<comment type="similarity">
    <text evidence="1">Belongs to the methyltransferase superfamily. NTM1 family.</text>
</comment>
<evidence type="ECO:0000256" key="1">
    <source>
        <dbReference type="ARBA" id="ARBA00009059"/>
    </source>
</evidence>
<comment type="catalytic activity">
    <reaction evidence="10">
        <text>N-terminal L-alanyl-L-prolyl-L-lysyl-[protein] + 3 S-adenosyl-L-methionine = N-terminal N,N,N-trimethyl-L-alanyl-L-prolyl-L-lysyl-[protein] + 3 S-adenosyl-L-homocysteine + 3 H(+)</text>
        <dbReference type="Rhea" id="RHEA:54712"/>
        <dbReference type="Rhea" id="RHEA-COMP:13785"/>
        <dbReference type="Rhea" id="RHEA-COMP:13971"/>
        <dbReference type="ChEBI" id="CHEBI:15378"/>
        <dbReference type="ChEBI" id="CHEBI:57856"/>
        <dbReference type="ChEBI" id="CHEBI:59789"/>
        <dbReference type="ChEBI" id="CHEBI:138057"/>
        <dbReference type="ChEBI" id="CHEBI:138315"/>
        <dbReference type="EC" id="2.1.1.244"/>
    </reaction>
</comment>
<dbReference type="Gene3D" id="3.40.50.150">
    <property type="entry name" value="Vaccinia Virus protein VP39"/>
    <property type="match status" value="1"/>
</dbReference>
<dbReference type="STRING" id="1220924.W2RQ21"/>
<evidence type="ECO:0000313" key="12">
    <source>
        <dbReference type="Proteomes" id="UP000030752"/>
    </source>
</evidence>